<keyword evidence="7 13" id="KW-0547">Nucleotide-binding</keyword>
<evidence type="ECO:0000313" key="17">
    <source>
        <dbReference type="EMBL" id="MFD1176684.1"/>
    </source>
</evidence>
<evidence type="ECO:0000259" key="16">
    <source>
        <dbReference type="Pfam" id="PF12637"/>
    </source>
</evidence>
<feature type="compositionally biased region" description="Low complexity" evidence="14">
    <location>
        <begin position="655"/>
        <end position="666"/>
    </location>
</feature>
<keyword evidence="6 13" id="KW-0237">DNA synthesis</keyword>
<reference evidence="18" key="1">
    <citation type="journal article" date="2019" name="Int. J. Syst. Evol. Microbiol.">
        <title>The Global Catalogue of Microorganisms (GCM) 10K type strain sequencing project: providing services to taxonomists for standard genome sequencing and annotation.</title>
        <authorList>
            <consortium name="The Broad Institute Genomics Platform"/>
            <consortium name="The Broad Institute Genome Sequencing Center for Infectious Disease"/>
            <person name="Wu L."/>
            <person name="Ma J."/>
        </authorList>
    </citation>
    <scope>NUCLEOTIDE SEQUENCE [LARGE SCALE GENOMIC DNA]</scope>
    <source>
        <strain evidence="18">CCUG 59189</strain>
    </source>
</reference>
<name>A0ABW3RWY7_9BACL</name>
<comment type="caution">
    <text evidence="17">The sequence shown here is derived from an EMBL/GenBank/DDBJ whole genome shotgun (WGS) entry which is preliminary data.</text>
</comment>
<evidence type="ECO:0000256" key="7">
    <source>
        <dbReference type="ARBA" id="ARBA00022741"/>
    </source>
</evidence>
<evidence type="ECO:0000256" key="4">
    <source>
        <dbReference type="ARBA" id="ARBA00014409"/>
    </source>
</evidence>
<accession>A0ABW3RWY7</accession>
<evidence type="ECO:0000256" key="13">
    <source>
        <dbReference type="RuleBase" id="RU364064"/>
    </source>
</evidence>
<feature type="compositionally biased region" description="Basic and acidic residues" evidence="14">
    <location>
        <begin position="641"/>
        <end position="654"/>
    </location>
</feature>
<keyword evidence="5 13" id="KW-0846">Cobalamin</keyword>
<dbReference type="RefSeq" id="WP_379319136.1">
    <property type="nucleotide sequence ID" value="NZ_JBHTLM010000006.1"/>
</dbReference>
<evidence type="ECO:0000256" key="6">
    <source>
        <dbReference type="ARBA" id="ARBA00022634"/>
    </source>
</evidence>
<protein>
    <recommendedName>
        <fullName evidence="4 13">Vitamin B12-dependent ribonucleotide reductase</fullName>
        <ecNumber evidence="3 13">1.17.4.1</ecNumber>
    </recommendedName>
</protein>
<dbReference type="Gene3D" id="3.20.70.20">
    <property type="match status" value="1"/>
</dbReference>
<dbReference type="NCBIfam" id="TIGR02504">
    <property type="entry name" value="NrdJ_Z"/>
    <property type="match status" value="1"/>
</dbReference>
<keyword evidence="9" id="KW-1015">Disulfide bond</keyword>
<dbReference type="CDD" id="cd02888">
    <property type="entry name" value="RNR_II_dimer"/>
    <property type="match status" value="1"/>
</dbReference>
<evidence type="ECO:0000256" key="5">
    <source>
        <dbReference type="ARBA" id="ARBA00022628"/>
    </source>
</evidence>
<dbReference type="PANTHER" id="PTHR43371:SF1">
    <property type="entry name" value="RIBONUCLEOSIDE-DIPHOSPHATE REDUCTASE"/>
    <property type="match status" value="1"/>
</dbReference>
<dbReference type="GO" id="GO:0004748">
    <property type="term" value="F:ribonucleoside-diphosphate reductase activity, thioredoxin disulfide as acceptor"/>
    <property type="evidence" value="ECO:0007669"/>
    <property type="project" value="UniProtKB-EC"/>
</dbReference>
<feature type="domain" description="Ribonucleotide reductase large subunit C-terminal" evidence="15">
    <location>
        <begin position="146"/>
        <end position="629"/>
    </location>
</feature>
<dbReference type="PRINTS" id="PR01183">
    <property type="entry name" value="RIBORDTASEM1"/>
</dbReference>
<evidence type="ECO:0000256" key="12">
    <source>
        <dbReference type="ARBA" id="ARBA00047754"/>
    </source>
</evidence>
<dbReference type="SUPFAM" id="SSF51998">
    <property type="entry name" value="PFL-like glycyl radical enzymes"/>
    <property type="match status" value="1"/>
</dbReference>
<evidence type="ECO:0000259" key="15">
    <source>
        <dbReference type="Pfam" id="PF02867"/>
    </source>
</evidence>
<dbReference type="InterPro" id="IPR050862">
    <property type="entry name" value="RdRp_reductase_class-2"/>
</dbReference>
<keyword evidence="8 13" id="KW-0560">Oxidoreductase</keyword>
<dbReference type="InterPro" id="IPR013344">
    <property type="entry name" value="RNR_NrdJ/NrdZ"/>
</dbReference>
<dbReference type="Pfam" id="PF12637">
    <property type="entry name" value="TSCPD"/>
    <property type="match status" value="1"/>
</dbReference>
<comment type="catalytic activity">
    <reaction evidence="12 13">
        <text>a 2'-deoxyribonucleoside 5'-diphosphate + [thioredoxin]-disulfide + H2O = a ribonucleoside 5'-diphosphate + [thioredoxin]-dithiol</text>
        <dbReference type="Rhea" id="RHEA:23252"/>
        <dbReference type="Rhea" id="RHEA-COMP:10698"/>
        <dbReference type="Rhea" id="RHEA-COMP:10700"/>
        <dbReference type="ChEBI" id="CHEBI:15377"/>
        <dbReference type="ChEBI" id="CHEBI:29950"/>
        <dbReference type="ChEBI" id="CHEBI:50058"/>
        <dbReference type="ChEBI" id="CHEBI:57930"/>
        <dbReference type="ChEBI" id="CHEBI:73316"/>
        <dbReference type="EC" id="1.17.4.1"/>
    </reaction>
</comment>
<evidence type="ECO:0000256" key="3">
    <source>
        <dbReference type="ARBA" id="ARBA00012274"/>
    </source>
</evidence>
<evidence type="ECO:0000256" key="9">
    <source>
        <dbReference type="ARBA" id="ARBA00023157"/>
    </source>
</evidence>
<sequence>MKTVQKHRLEGLSEKIFLDRYAWKNPDPSHAKVGDVVLVLTKDDPKFPTKEVGEIVAREGRTVTVKTRSGELVESDVEKLTLNIEKTPEEMWDRLATAMASVEATPELQQEWEEKFRHILYDWKLVPGGRIAAGAGASEELTLFNCYVIPSPKDSRGGIMETLSEMTEIMARGGGVGINLSSLRPRRAVVKGVNGSSSGAVSWGGLFSYTTGLIEQGGSRRGALMLMLNDWHPDVLDFITVKQTMGQVTNANLSVCVSNAFMKAVKEDLDWDLVFPDTTYEDYNEVWDGDLAKWQAAGRKVVHYRTVKAREIWHTIIESAWKSAEPGVVFMEYYNQMSNSWYFNPIICTNPCGEQGLPGWGVCNLSAMNLSKFYDEENHDVAWEDLATTTRFSVRFLDNVISKTPYHFEENEKNQKKERRVGLGTMGLAELMIKLNIRYGSPESLEFLDKLYGFIAKEAYLASADIAAEKGSFPAFETDKYLQSGFMKVMTEVYPEVGEAIREKGIRNVTIITQAPTGSTGTMVGTSTGIEPYFAFKYYRQSRLGFDEQFVPIAKDWMDTHPGEELPDYFVTAMDLSAEDHIRAQAAIQRWVDSSISKTANCPSDFTVEETKRLYELAFDLGCKGVTIYRDGSRDTQVLQTEKKEDKTEAKAAETTETASESGASADEQAALNGLDQSLPVNVSPEQKKVFDNKYKRRPQVLHGATYKINTPFGMAYITINDLHGIPAEIFLNVGKAGSDVFAMAEALGRVCSLFLRYGDHGEKVELLIKHLKGIGGSGAIGFGPNRVESIADAVAKALETHVQNGPYDDHDPAPVAATIAHHDDHTAAAESHNGGSHSHAHVTSRDLCPSCGSASLLNVEGCKTCSNCGYSKCS</sequence>
<dbReference type="PANTHER" id="PTHR43371">
    <property type="entry name" value="VITAMIN B12-DEPENDENT RIBONUCLEOTIDE REDUCTASE"/>
    <property type="match status" value="1"/>
</dbReference>
<dbReference type="EMBL" id="JBHTLM010000006">
    <property type="protein sequence ID" value="MFD1176684.1"/>
    <property type="molecule type" value="Genomic_DNA"/>
</dbReference>
<organism evidence="17 18">
    <name type="scientific">Paenibacillus puldeungensis</name>
    <dbReference type="NCBI Taxonomy" id="696536"/>
    <lineage>
        <taxon>Bacteria</taxon>
        <taxon>Bacillati</taxon>
        <taxon>Bacillota</taxon>
        <taxon>Bacilli</taxon>
        <taxon>Bacillales</taxon>
        <taxon>Paenibacillaceae</taxon>
        <taxon>Paenibacillus</taxon>
    </lineage>
</organism>
<evidence type="ECO:0000313" key="18">
    <source>
        <dbReference type="Proteomes" id="UP001597262"/>
    </source>
</evidence>
<evidence type="ECO:0000256" key="2">
    <source>
        <dbReference type="ARBA" id="ARBA00007405"/>
    </source>
</evidence>
<evidence type="ECO:0000256" key="10">
    <source>
        <dbReference type="ARBA" id="ARBA00023285"/>
    </source>
</evidence>
<dbReference type="InterPro" id="IPR024434">
    <property type="entry name" value="TSCPD_dom"/>
</dbReference>
<feature type="domain" description="TSCPD" evidence="16">
    <location>
        <begin position="694"/>
        <end position="802"/>
    </location>
</feature>
<dbReference type="Proteomes" id="UP001597262">
    <property type="component" value="Unassembled WGS sequence"/>
</dbReference>
<evidence type="ECO:0000256" key="11">
    <source>
        <dbReference type="ARBA" id="ARBA00025437"/>
    </source>
</evidence>
<gene>
    <name evidence="17" type="ORF">ACFQ3W_10275</name>
</gene>
<keyword evidence="18" id="KW-1185">Reference proteome</keyword>
<proteinExistence type="inferred from homology"/>
<evidence type="ECO:0000256" key="1">
    <source>
        <dbReference type="ARBA" id="ARBA00001922"/>
    </source>
</evidence>
<dbReference type="InterPro" id="IPR000788">
    <property type="entry name" value="RNR_lg_C"/>
</dbReference>
<comment type="cofactor">
    <cofactor evidence="1 13">
        <name>adenosylcob(III)alamin</name>
        <dbReference type="ChEBI" id="CHEBI:18408"/>
    </cofactor>
</comment>
<evidence type="ECO:0000256" key="8">
    <source>
        <dbReference type="ARBA" id="ARBA00023002"/>
    </source>
</evidence>
<dbReference type="EC" id="1.17.4.1" evidence="3 13"/>
<dbReference type="Pfam" id="PF02867">
    <property type="entry name" value="Ribonuc_red_lgC"/>
    <property type="match status" value="1"/>
</dbReference>
<feature type="region of interest" description="Disordered" evidence="14">
    <location>
        <begin position="636"/>
        <end position="666"/>
    </location>
</feature>
<comment type="similarity">
    <text evidence="2 13">Belongs to the ribonucleoside diphosphate reductase class-2 family.</text>
</comment>
<keyword evidence="10 13" id="KW-0170">Cobalt</keyword>
<evidence type="ECO:0000256" key="14">
    <source>
        <dbReference type="SAM" id="MobiDB-lite"/>
    </source>
</evidence>
<comment type="function">
    <text evidence="11 13">Catalyzes the reduction of ribonucleotides to deoxyribonucleotides. May function to provide a pool of deoxyribonucleotide precursors for DNA repair during oxygen limitation and/or for immediate growth after restoration of oxygen.</text>
</comment>